<evidence type="ECO:0000313" key="2">
    <source>
        <dbReference type="EMBL" id="MEV5508726.1"/>
    </source>
</evidence>
<reference evidence="2 3" key="1">
    <citation type="submission" date="2024-06" db="EMBL/GenBank/DDBJ databases">
        <title>The Natural Products Discovery Center: Release of the First 8490 Sequenced Strains for Exploring Actinobacteria Biosynthetic Diversity.</title>
        <authorList>
            <person name="Kalkreuter E."/>
            <person name="Kautsar S.A."/>
            <person name="Yang D."/>
            <person name="Bader C.D."/>
            <person name="Teijaro C.N."/>
            <person name="Fluegel L."/>
            <person name="Davis C.M."/>
            <person name="Simpson J.R."/>
            <person name="Lauterbach L."/>
            <person name="Steele A.D."/>
            <person name="Gui C."/>
            <person name="Meng S."/>
            <person name="Li G."/>
            <person name="Viehrig K."/>
            <person name="Ye F."/>
            <person name="Su P."/>
            <person name="Kiefer A.F."/>
            <person name="Nichols A."/>
            <person name="Cepeda A.J."/>
            <person name="Yan W."/>
            <person name="Fan B."/>
            <person name="Jiang Y."/>
            <person name="Adhikari A."/>
            <person name="Zheng C.-J."/>
            <person name="Schuster L."/>
            <person name="Cowan T.M."/>
            <person name="Smanski M.J."/>
            <person name="Chevrette M.G."/>
            <person name="De Carvalho L.P.S."/>
            <person name="Shen B."/>
        </authorList>
    </citation>
    <scope>NUCLEOTIDE SEQUENCE [LARGE SCALE GENOMIC DNA]</scope>
    <source>
        <strain evidence="2 3">NPDC052347</strain>
    </source>
</reference>
<dbReference type="Proteomes" id="UP001552594">
    <property type="component" value="Unassembled WGS sequence"/>
</dbReference>
<feature type="domain" description="Thioester reductase (TE)" evidence="1">
    <location>
        <begin position="5"/>
        <end position="256"/>
    </location>
</feature>
<dbReference type="InterPro" id="IPR036291">
    <property type="entry name" value="NAD(P)-bd_dom_sf"/>
</dbReference>
<evidence type="ECO:0000313" key="3">
    <source>
        <dbReference type="Proteomes" id="UP001552594"/>
    </source>
</evidence>
<evidence type="ECO:0000259" key="1">
    <source>
        <dbReference type="Pfam" id="PF07993"/>
    </source>
</evidence>
<name>A0ABV3K0P8_STRON</name>
<keyword evidence="3" id="KW-1185">Reference proteome</keyword>
<organism evidence="2 3">
    <name type="scientific">Streptomyces orinoci</name>
    <name type="common">Streptoverticillium orinoci</name>
    <dbReference type="NCBI Taxonomy" id="67339"/>
    <lineage>
        <taxon>Bacteria</taxon>
        <taxon>Bacillati</taxon>
        <taxon>Actinomycetota</taxon>
        <taxon>Actinomycetes</taxon>
        <taxon>Kitasatosporales</taxon>
        <taxon>Streptomycetaceae</taxon>
        <taxon>Streptomyces</taxon>
    </lineage>
</organism>
<dbReference type="RefSeq" id="WP_109284752.1">
    <property type="nucleotide sequence ID" value="NZ_JBFAUK010000016.1"/>
</dbReference>
<proteinExistence type="predicted"/>
<protein>
    <submittedName>
        <fullName evidence="2">SDR family oxidoreductase</fullName>
    </submittedName>
</protein>
<dbReference type="Pfam" id="PF07993">
    <property type="entry name" value="NAD_binding_4"/>
    <property type="match status" value="1"/>
</dbReference>
<comment type="caution">
    <text evidence="2">The sequence shown here is derived from an EMBL/GenBank/DDBJ whole genome shotgun (WGS) entry which is preliminary data.</text>
</comment>
<dbReference type="Gene3D" id="3.40.50.720">
    <property type="entry name" value="NAD(P)-binding Rossmann-like Domain"/>
    <property type="match status" value="1"/>
</dbReference>
<gene>
    <name evidence="2" type="ORF">AB0L16_20075</name>
</gene>
<dbReference type="SUPFAM" id="SSF51735">
    <property type="entry name" value="NAD(P)-binding Rossmann-fold domains"/>
    <property type="match status" value="1"/>
</dbReference>
<sequence length="358" mass="38998">MPVAVTGATGFVGLRLVRELLRYHPSLLLLTRAGGQAAVPRVARFLESAGAPGHVVRQVSGRLTEVAVDLRRRDLGLSPEGYRRLADEIELLWHCAADTSFTRPPEEARATNADGTRHLLGLLAQGERRPPLCHLSTVAVAGAQRSGVVPERELAGVHGFHTAYERTKFEAETAVRAWSRAHDRPVVIFRLCGVVSDGPVYPGAPPHPLLTAVRAVRSHRAAYGLATAADGRIVLYRDGPRTGTVNLLPVEHAVPAMAEAARRTEWGGTRTYHIVNPRNVPCTVVLRALGAHCGVSFRVLPASRDGDGELYRLQEAFRGLLSVDRRYENAGIARLGISYPPEPHIDHPYLLRTLRGSD</sequence>
<dbReference type="EMBL" id="JBFAUK010000016">
    <property type="protein sequence ID" value="MEV5508726.1"/>
    <property type="molecule type" value="Genomic_DNA"/>
</dbReference>
<dbReference type="InterPro" id="IPR013120">
    <property type="entry name" value="FAR_NAD-bd"/>
</dbReference>
<dbReference type="PANTHER" id="PTHR43000">
    <property type="entry name" value="DTDP-D-GLUCOSE 4,6-DEHYDRATASE-RELATED"/>
    <property type="match status" value="1"/>
</dbReference>
<accession>A0ABV3K0P8</accession>